<keyword evidence="4" id="KW-1185">Reference proteome</keyword>
<sequence>MNNIRCILIVLVLVKSILCSEEDILNYINCENQRLNRSSTGCCTSATGKETVYNRSQEFCCGNKVYPKQKYSSCCTHEEREKSKKYHIREEICCNGEVVTRPDITNTACCGKAAYNQSSNKCIGNSIVLINEAICNGSKYNLHEDHCCNDTLSSN</sequence>
<dbReference type="EMBL" id="OX597824">
    <property type="protein sequence ID" value="CAI9730248.1"/>
    <property type="molecule type" value="Genomic_DNA"/>
</dbReference>
<reference evidence="3" key="1">
    <citation type="submission" date="2023-08" db="EMBL/GenBank/DDBJ databases">
        <authorList>
            <person name="Alioto T."/>
            <person name="Alioto T."/>
            <person name="Gomez Garrido J."/>
        </authorList>
    </citation>
    <scope>NUCLEOTIDE SEQUENCE</scope>
</reference>
<proteinExistence type="predicted"/>
<evidence type="ECO:0000256" key="1">
    <source>
        <dbReference type="SAM" id="SignalP"/>
    </source>
</evidence>
<evidence type="ECO:0000313" key="4">
    <source>
        <dbReference type="Proteomes" id="UP001162480"/>
    </source>
</evidence>
<dbReference type="Pfam" id="PF24748">
    <property type="entry name" value="Galaxin_repeat"/>
    <property type="match status" value="1"/>
</dbReference>
<evidence type="ECO:0000259" key="2">
    <source>
        <dbReference type="Pfam" id="PF24748"/>
    </source>
</evidence>
<evidence type="ECO:0000313" key="3">
    <source>
        <dbReference type="EMBL" id="CAI9730248.1"/>
    </source>
</evidence>
<name>A0AA36B9D7_OCTVU</name>
<gene>
    <name evidence="3" type="ORF">OCTVUL_1B006571</name>
</gene>
<feature type="signal peptide" evidence="1">
    <location>
        <begin position="1"/>
        <end position="19"/>
    </location>
</feature>
<protein>
    <recommendedName>
        <fullName evidence="2">Galaxin-like repeats domain-containing protein</fullName>
    </recommendedName>
</protein>
<organism evidence="3 4">
    <name type="scientific">Octopus vulgaris</name>
    <name type="common">Common octopus</name>
    <dbReference type="NCBI Taxonomy" id="6645"/>
    <lineage>
        <taxon>Eukaryota</taxon>
        <taxon>Metazoa</taxon>
        <taxon>Spiralia</taxon>
        <taxon>Lophotrochozoa</taxon>
        <taxon>Mollusca</taxon>
        <taxon>Cephalopoda</taxon>
        <taxon>Coleoidea</taxon>
        <taxon>Octopodiformes</taxon>
        <taxon>Octopoda</taxon>
        <taxon>Incirrata</taxon>
        <taxon>Octopodidae</taxon>
        <taxon>Octopus</taxon>
    </lineage>
</organism>
<feature type="chain" id="PRO_5041242128" description="Galaxin-like repeats domain-containing protein" evidence="1">
    <location>
        <begin position="20"/>
        <end position="155"/>
    </location>
</feature>
<dbReference type="AlphaFoldDB" id="A0AA36B9D7"/>
<accession>A0AA36B9D7</accession>
<dbReference type="Proteomes" id="UP001162480">
    <property type="component" value="Chromosome 11"/>
</dbReference>
<dbReference type="InterPro" id="IPR056601">
    <property type="entry name" value="Galaxin_dom"/>
</dbReference>
<keyword evidence="1" id="KW-0732">Signal</keyword>
<feature type="domain" description="Galaxin-like repeats" evidence="2">
    <location>
        <begin position="83"/>
        <end position="153"/>
    </location>
</feature>